<dbReference type="EMBL" id="JAAIVB010000084">
    <property type="protein sequence ID" value="NEX64631.1"/>
    <property type="molecule type" value="Genomic_DNA"/>
</dbReference>
<evidence type="ECO:0000256" key="1">
    <source>
        <dbReference type="ARBA" id="ARBA00023015"/>
    </source>
</evidence>
<dbReference type="SMART" id="SM00422">
    <property type="entry name" value="HTH_MERR"/>
    <property type="match status" value="1"/>
</dbReference>
<accession>A0A6B3SVV2</accession>
<keyword evidence="3" id="KW-0804">Transcription</keyword>
<evidence type="ECO:0000256" key="3">
    <source>
        <dbReference type="ARBA" id="ARBA00023163"/>
    </source>
</evidence>
<name>A0A6B3SVV2_9BURK</name>
<keyword evidence="7" id="KW-1185">Reference proteome</keyword>
<evidence type="ECO:0000259" key="5">
    <source>
        <dbReference type="PROSITE" id="PS50937"/>
    </source>
</evidence>
<protein>
    <submittedName>
        <fullName evidence="6">Helix-turn-helix domain-containing protein</fullName>
    </submittedName>
</protein>
<dbReference type="Proteomes" id="UP000482155">
    <property type="component" value="Unassembled WGS sequence"/>
</dbReference>
<evidence type="ECO:0000256" key="4">
    <source>
        <dbReference type="SAM" id="MobiDB-lite"/>
    </source>
</evidence>
<evidence type="ECO:0000313" key="6">
    <source>
        <dbReference type="EMBL" id="NEX64631.1"/>
    </source>
</evidence>
<evidence type="ECO:0000313" key="7">
    <source>
        <dbReference type="Proteomes" id="UP000482155"/>
    </source>
</evidence>
<comment type="caution">
    <text evidence="6">The sequence shown here is derived from an EMBL/GenBank/DDBJ whole genome shotgun (WGS) entry which is preliminary data.</text>
</comment>
<organism evidence="6 7">
    <name type="scientific">Noviherbaspirillum galbum</name>
    <dbReference type="NCBI Taxonomy" id="2709383"/>
    <lineage>
        <taxon>Bacteria</taxon>
        <taxon>Pseudomonadati</taxon>
        <taxon>Pseudomonadota</taxon>
        <taxon>Betaproteobacteria</taxon>
        <taxon>Burkholderiales</taxon>
        <taxon>Oxalobacteraceae</taxon>
        <taxon>Noviherbaspirillum</taxon>
    </lineage>
</organism>
<dbReference type="PRINTS" id="PR00040">
    <property type="entry name" value="HTHMERR"/>
</dbReference>
<sequence length="178" mass="19754">MDIHMLQSGLSIGALATQTNTNVPTIRYYEEIGLLPLAQRSANGRRYYRDADLKRLSFIKRCRDFGFPIEQVREMVKLFEDGDRSCIEVRNLAQTHLDTVRARLEEMRQLEASLMAFVASCDEACCQGVTRDCNIIEDLSAAAPAGLAAGQGCGAAPAKPEKRSKPVESAAFKQIRRT</sequence>
<dbReference type="GO" id="GO:0003700">
    <property type="term" value="F:DNA-binding transcription factor activity"/>
    <property type="evidence" value="ECO:0007669"/>
    <property type="project" value="InterPro"/>
</dbReference>
<dbReference type="PANTHER" id="PTHR30204:SF94">
    <property type="entry name" value="HEAVY METAL-DEPENDENT TRANSCRIPTIONAL REGULATOR HI_0293-RELATED"/>
    <property type="match status" value="1"/>
</dbReference>
<dbReference type="InterPro" id="IPR009061">
    <property type="entry name" value="DNA-bd_dom_put_sf"/>
</dbReference>
<dbReference type="InterPro" id="IPR000551">
    <property type="entry name" value="MerR-type_HTH_dom"/>
</dbReference>
<keyword evidence="2" id="KW-0238">DNA-binding</keyword>
<dbReference type="AlphaFoldDB" id="A0A6B3SVV2"/>
<dbReference type="SUPFAM" id="SSF46955">
    <property type="entry name" value="Putative DNA-binding domain"/>
    <property type="match status" value="1"/>
</dbReference>
<dbReference type="PANTHER" id="PTHR30204">
    <property type="entry name" value="REDOX-CYCLING DRUG-SENSING TRANSCRIPTIONAL ACTIVATOR SOXR"/>
    <property type="match status" value="1"/>
</dbReference>
<dbReference type="CDD" id="cd04785">
    <property type="entry name" value="HTH_CadR-PbrR-like"/>
    <property type="match status" value="1"/>
</dbReference>
<gene>
    <name evidence="6" type="ORF">G3574_26435</name>
</gene>
<dbReference type="Pfam" id="PF13411">
    <property type="entry name" value="MerR_1"/>
    <property type="match status" value="1"/>
</dbReference>
<proteinExistence type="predicted"/>
<feature type="region of interest" description="Disordered" evidence="4">
    <location>
        <begin position="154"/>
        <end position="178"/>
    </location>
</feature>
<dbReference type="PROSITE" id="PS50937">
    <property type="entry name" value="HTH_MERR_2"/>
    <property type="match status" value="1"/>
</dbReference>
<keyword evidence="1" id="KW-0805">Transcription regulation</keyword>
<evidence type="ECO:0000256" key="2">
    <source>
        <dbReference type="ARBA" id="ARBA00023125"/>
    </source>
</evidence>
<dbReference type="InterPro" id="IPR047057">
    <property type="entry name" value="MerR_fam"/>
</dbReference>
<reference evidence="6 7" key="1">
    <citation type="submission" date="2020-02" db="EMBL/GenBank/DDBJ databases">
        <authorList>
            <person name="Kim M.K."/>
        </authorList>
    </citation>
    <scope>NUCLEOTIDE SEQUENCE [LARGE SCALE GENOMIC DNA]</scope>
    <source>
        <strain evidence="6 7">17J57-3</strain>
    </source>
</reference>
<feature type="domain" description="HTH merR-type" evidence="5">
    <location>
        <begin position="9"/>
        <end position="78"/>
    </location>
</feature>
<dbReference type="Gene3D" id="1.10.1660.10">
    <property type="match status" value="1"/>
</dbReference>
<dbReference type="GO" id="GO:0003677">
    <property type="term" value="F:DNA binding"/>
    <property type="evidence" value="ECO:0007669"/>
    <property type="project" value="UniProtKB-KW"/>
</dbReference>